<comment type="cofactor">
    <cofactor evidence="2">
        <name>Zn(2+)</name>
        <dbReference type="ChEBI" id="CHEBI:29105"/>
    </cofactor>
</comment>
<dbReference type="NCBIfam" id="TIGR00726">
    <property type="entry name" value="peptidoglycan editing factor PgeF"/>
    <property type="match status" value="1"/>
</dbReference>
<dbReference type="Pfam" id="PF02578">
    <property type="entry name" value="Cu-oxidase_4"/>
    <property type="match status" value="1"/>
</dbReference>
<keyword evidence="8" id="KW-0862">Zinc</keyword>
<dbReference type="AlphaFoldDB" id="A0A1I6QCY4"/>
<evidence type="ECO:0000256" key="11">
    <source>
        <dbReference type="ARBA" id="ARBA00049893"/>
    </source>
</evidence>
<comment type="similarity">
    <text evidence="4 12">Belongs to the purine nucleoside phosphorylase YfiH/LACC1 family.</text>
</comment>
<dbReference type="CDD" id="cd16833">
    <property type="entry name" value="YfiH"/>
    <property type="match status" value="1"/>
</dbReference>
<dbReference type="RefSeq" id="WP_176391886.1">
    <property type="nucleotide sequence ID" value="NZ_FPAA01000003.1"/>
</dbReference>
<keyword evidence="6" id="KW-0479">Metal-binding</keyword>
<keyword evidence="14" id="KW-1185">Reference proteome</keyword>
<dbReference type="EMBL" id="FPAA01000003">
    <property type="protein sequence ID" value="SFS50195.1"/>
    <property type="molecule type" value="Genomic_DNA"/>
</dbReference>
<comment type="catalytic activity">
    <reaction evidence="11">
        <text>S-methyl-5'-thioadenosine + phosphate = 5-(methylsulfanyl)-alpha-D-ribose 1-phosphate + adenine</text>
        <dbReference type="Rhea" id="RHEA:11852"/>
        <dbReference type="ChEBI" id="CHEBI:16708"/>
        <dbReference type="ChEBI" id="CHEBI:17509"/>
        <dbReference type="ChEBI" id="CHEBI:43474"/>
        <dbReference type="ChEBI" id="CHEBI:58533"/>
        <dbReference type="EC" id="2.4.2.28"/>
    </reaction>
    <physiologicalReaction direction="left-to-right" evidence="11">
        <dbReference type="Rhea" id="RHEA:11853"/>
    </physiologicalReaction>
</comment>
<dbReference type="Proteomes" id="UP000198660">
    <property type="component" value="Unassembled WGS sequence"/>
</dbReference>
<dbReference type="InterPro" id="IPR011324">
    <property type="entry name" value="Cytotoxic_necrot_fac-like_cat"/>
</dbReference>
<dbReference type="SUPFAM" id="SSF64438">
    <property type="entry name" value="CNF1/YfiH-like putative cysteine hydrolases"/>
    <property type="match status" value="1"/>
</dbReference>
<evidence type="ECO:0000256" key="6">
    <source>
        <dbReference type="ARBA" id="ARBA00022723"/>
    </source>
</evidence>
<evidence type="ECO:0000256" key="10">
    <source>
        <dbReference type="ARBA" id="ARBA00048968"/>
    </source>
</evidence>
<evidence type="ECO:0000256" key="9">
    <source>
        <dbReference type="ARBA" id="ARBA00047989"/>
    </source>
</evidence>
<comment type="catalytic activity">
    <reaction evidence="1">
        <text>inosine + phosphate = alpha-D-ribose 1-phosphate + hypoxanthine</text>
        <dbReference type="Rhea" id="RHEA:27646"/>
        <dbReference type="ChEBI" id="CHEBI:17368"/>
        <dbReference type="ChEBI" id="CHEBI:17596"/>
        <dbReference type="ChEBI" id="CHEBI:43474"/>
        <dbReference type="ChEBI" id="CHEBI:57720"/>
        <dbReference type="EC" id="2.4.2.1"/>
    </reaction>
    <physiologicalReaction direction="left-to-right" evidence="1">
        <dbReference type="Rhea" id="RHEA:27647"/>
    </physiologicalReaction>
</comment>
<dbReference type="GO" id="GO:0016787">
    <property type="term" value="F:hydrolase activity"/>
    <property type="evidence" value="ECO:0007669"/>
    <property type="project" value="UniProtKB-KW"/>
</dbReference>
<evidence type="ECO:0000256" key="7">
    <source>
        <dbReference type="ARBA" id="ARBA00022801"/>
    </source>
</evidence>
<dbReference type="PANTHER" id="PTHR30616:SF2">
    <property type="entry name" value="PURINE NUCLEOSIDE PHOSPHORYLASE LACC1"/>
    <property type="match status" value="1"/>
</dbReference>
<evidence type="ECO:0000256" key="2">
    <source>
        <dbReference type="ARBA" id="ARBA00001947"/>
    </source>
</evidence>
<dbReference type="PANTHER" id="PTHR30616">
    <property type="entry name" value="UNCHARACTERIZED PROTEIN YFIH"/>
    <property type="match status" value="1"/>
</dbReference>
<evidence type="ECO:0000256" key="12">
    <source>
        <dbReference type="RuleBase" id="RU361274"/>
    </source>
</evidence>
<dbReference type="GO" id="GO:0017061">
    <property type="term" value="F:S-methyl-5-thioadenosine phosphorylase activity"/>
    <property type="evidence" value="ECO:0007669"/>
    <property type="project" value="UniProtKB-EC"/>
</dbReference>
<evidence type="ECO:0000256" key="3">
    <source>
        <dbReference type="ARBA" id="ARBA00003215"/>
    </source>
</evidence>
<name>A0A1I6QCY4_9BACL</name>
<dbReference type="GO" id="GO:0005507">
    <property type="term" value="F:copper ion binding"/>
    <property type="evidence" value="ECO:0007669"/>
    <property type="project" value="TreeGrafter"/>
</dbReference>
<accession>A0A1I6QCY4</accession>
<comment type="catalytic activity">
    <reaction evidence="10">
        <text>adenosine + phosphate = alpha-D-ribose 1-phosphate + adenine</text>
        <dbReference type="Rhea" id="RHEA:27642"/>
        <dbReference type="ChEBI" id="CHEBI:16335"/>
        <dbReference type="ChEBI" id="CHEBI:16708"/>
        <dbReference type="ChEBI" id="CHEBI:43474"/>
        <dbReference type="ChEBI" id="CHEBI:57720"/>
        <dbReference type="EC" id="2.4.2.1"/>
    </reaction>
    <physiologicalReaction direction="left-to-right" evidence="10">
        <dbReference type="Rhea" id="RHEA:27643"/>
    </physiologicalReaction>
</comment>
<proteinExistence type="inferred from homology"/>
<organism evidence="13 14">
    <name type="scientific">Marininema halotolerans</name>
    <dbReference type="NCBI Taxonomy" id="1155944"/>
    <lineage>
        <taxon>Bacteria</taxon>
        <taxon>Bacillati</taxon>
        <taxon>Bacillota</taxon>
        <taxon>Bacilli</taxon>
        <taxon>Bacillales</taxon>
        <taxon>Thermoactinomycetaceae</taxon>
        <taxon>Marininema</taxon>
    </lineage>
</organism>
<evidence type="ECO:0000256" key="5">
    <source>
        <dbReference type="ARBA" id="ARBA00022679"/>
    </source>
</evidence>
<reference evidence="14" key="1">
    <citation type="submission" date="2016-10" db="EMBL/GenBank/DDBJ databases">
        <authorList>
            <person name="Varghese N."/>
            <person name="Submissions S."/>
        </authorList>
    </citation>
    <scope>NUCLEOTIDE SEQUENCE [LARGE SCALE GENOMIC DNA]</scope>
    <source>
        <strain evidence="14">DSM 45789</strain>
    </source>
</reference>
<evidence type="ECO:0000256" key="4">
    <source>
        <dbReference type="ARBA" id="ARBA00007353"/>
    </source>
</evidence>
<comment type="catalytic activity">
    <reaction evidence="9">
        <text>adenosine + H2O + H(+) = inosine + NH4(+)</text>
        <dbReference type="Rhea" id="RHEA:24408"/>
        <dbReference type="ChEBI" id="CHEBI:15377"/>
        <dbReference type="ChEBI" id="CHEBI:15378"/>
        <dbReference type="ChEBI" id="CHEBI:16335"/>
        <dbReference type="ChEBI" id="CHEBI:17596"/>
        <dbReference type="ChEBI" id="CHEBI:28938"/>
        <dbReference type="EC" id="3.5.4.4"/>
    </reaction>
    <physiologicalReaction direction="left-to-right" evidence="9">
        <dbReference type="Rhea" id="RHEA:24409"/>
    </physiologicalReaction>
</comment>
<evidence type="ECO:0000313" key="14">
    <source>
        <dbReference type="Proteomes" id="UP000198660"/>
    </source>
</evidence>
<dbReference type="InterPro" id="IPR003730">
    <property type="entry name" value="Cu_polyphenol_OxRdtase"/>
</dbReference>
<comment type="function">
    <text evidence="3">Purine nucleoside enzyme that catalyzes the phosphorolysis of adenosine and inosine nucleosides, yielding D-ribose 1-phosphate and the respective free bases, adenine and hypoxanthine. Also catalyzes the phosphorolysis of S-methyl-5'-thioadenosine into adenine and S-methyl-5-thio-alpha-D-ribose 1-phosphate. Also has adenosine deaminase activity.</text>
</comment>
<evidence type="ECO:0000256" key="1">
    <source>
        <dbReference type="ARBA" id="ARBA00000553"/>
    </source>
</evidence>
<dbReference type="Gene3D" id="3.60.140.10">
    <property type="entry name" value="CNF1/YfiH-like putative cysteine hydrolases"/>
    <property type="match status" value="1"/>
</dbReference>
<protein>
    <recommendedName>
        <fullName evidence="12">Purine nucleoside phosphorylase</fullName>
    </recommendedName>
</protein>
<evidence type="ECO:0000256" key="8">
    <source>
        <dbReference type="ARBA" id="ARBA00022833"/>
    </source>
</evidence>
<keyword evidence="7" id="KW-0378">Hydrolase</keyword>
<keyword evidence="5" id="KW-0808">Transferase</keyword>
<gene>
    <name evidence="13" type="ORF">SAMN05444972_10354</name>
</gene>
<sequence length="278" mass="30804">MEPFQLSQHSSVPRFSLLPWEQEFPRLRAGISARDSESIQDPNHCNYAMHIGNDPTKVLDNRKMLMESLGIPLPFWTCGEQVHGTQIQEVTTEERGRGLYGASSAIPATDGLITMADDVLLTSFYADCVPLLFYSPDTGWMGVAHAGWRGTVGGIGPNMVKAFHDRGADRQKLRIAIAPSIGSCCYEVDEHVTIPMLQALPDADGAVLQATGDGKFRLDLKEANRQILLHSGVLEEHIMVSKWCTSCHPTHFHSHRRDQGHTGRMVAYIGRRKDESIG</sequence>
<dbReference type="InterPro" id="IPR038371">
    <property type="entry name" value="Cu_polyphenol_OxRdtase_sf"/>
</dbReference>
<evidence type="ECO:0000313" key="13">
    <source>
        <dbReference type="EMBL" id="SFS50195.1"/>
    </source>
</evidence>